<dbReference type="SUPFAM" id="SSF53098">
    <property type="entry name" value="Ribonuclease H-like"/>
    <property type="match status" value="1"/>
</dbReference>
<dbReference type="InterPro" id="IPR036397">
    <property type="entry name" value="RNaseH_sf"/>
</dbReference>
<evidence type="ECO:0000313" key="2">
    <source>
        <dbReference type="EMBL" id="KAK5845697.1"/>
    </source>
</evidence>
<dbReference type="Proteomes" id="UP001358586">
    <property type="component" value="Chromosome 1"/>
</dbReference>
<dbReference type="EMBL" id="JARKNE010000001">
    <property type="protein sequence ID" value="KAK5845697.1"/>
    <property type="molecule type" value="Genomic_DNA"/>
</dbReference>
<dbReference type="InterPro" id="IPR044730">
    <property type="entry name" value="RNase_H-like_dom_plant"/>
</dbReference>
<dbReference type="InterPro" id="IPR012337">
    <property type="entry name" value="RNaseH-like_sf"/>
</dbReference>
<feature type="domain" description="RNase H type-1" evidence="1">
    <location>
        <begin position="499"/>
        <end position="619"/>
    </location>
</feature>
<comment type="caution">
    <text evidence="2">The sequence shown here is derived from an EMBL/GenBank/DDBJ whole genome shotgun (WGS) entry which is preliminary data.</text>
</comment>
<dbReference type="InterPro" id="IPR036691">
    <property type="entry name" value="Endo/exonu/phosph_ase_sf"/>
</dbReference>
<dbReference type="CDD" id="cd06222">
    <property type="entry name" value="RNase_H_like"/>
    <property type="match status" value="1"/>
</dbReference>
<dbReference type="PANTHER" id="PTHR47074">
    <property type="entry name" value="BNAC02G40300D PROTEIN"/>
    <property type="match status" value="1"/>
</dbReference>
<evidence type="ECO:0000259" key="1">
    <source>
        <dbReference type="Pfam" id="PF13456"/>
    </source>
</evidence>
<keyword evidence="3" id="KW-1185">Reference proteome</keyword>
<dbReference type="InterPro" id="IPR052929">
    <property type="entry name" value="RNase_H-like_EbsB-rel"/>
</dbReference>
<name>A0ABR0R2A9_GOSAR</name>
<dbReference type="InterPro" id="IPR002156">
    <property type="entry name" value="RNaseH_domain"/>
</dbReference>
<evidence type="ECO:0000313" key="3">
    <source>
        <dbReference type="Proteomes" id="UP001358586"/>
    </source>
</evidence>
<accession>A0ABR0R2A9</accession>
<dbReference type="PANTHER" id="PTHR47074:SF61">
    <property type="entry name" value="RNASE H TYPE-1 DOMAIN-CONTAINING PROTEIN"/>
    <property type="match status" value="1"/>
</dbReference>
<dbReference type="Gene3D" id="3.60.10.10">
    <property type="entry name" value="Endonuclease/exonuclease/phosphatase"/>
    <property type="match status" value="1"/>
</dbReference>
<proteinExistence type="predicted"/>
<dbReference type="Gene3D" id="3.30.420.10">
    <property type="entry name" value="Ribonuclease H-like superfamily/Ribonuclease H"/>
    <property type="match status" value="1"/>
</dbReference>
<reference evidence="2 3" key="1">
    <citation type="submission" date="2023-03" db="EMBL/GenBank/DDBJ databases">
        <title>WGS of Gossypium arboreum.</title>
        <authorList>
            <person name="Yu D."/>
        </authorList>
    </citation>
    <scope>NUCLEOTIDE SEQUENCE [LARGE SCALE GENOMIC DNA]</scope>
    <source>
        <tissue evidence="2">Leaf</tissue>
    </source>
</reference>
<gene>
    <name evidence="2" type="ORF">PVK06_001905</name>
</gene>
<protein>
    <recommendedName>
        <fullName evidence="1">RNase H type-1 domain-containing protein</fullName>
    </recommendedName>
</protein>
<sequence>METEFAGLSLDEEEEIVLQLQVDPGLRREEEDLCLVGCFLTASIIHFPAMKNTMANIWHPVRGIQIRDLGENGFKYERPSLFYFYYGKLGHSDSFCEAKMMLREEVVKMGWDLTIHAQSKRAQAMSSVWLREEGKVFMGVRRLRSMLRLPNPQVVFFMERKLNSSQMEKVRCSCGYQYGVEVATIGSKGGLCLAWRGTADITLQSYSIQHIDVLIENTDDGKKWRLTRFYGSPYSQDWAASWHLLRCLRNNSDYPWLGSFTQTGKYGEKSKRVGKADSKVIANQLQGVVGKCIDLAQNAFVPERLIFDNVLLSYEILHTLKKKKFGRNGLMAVKLDMRNETDRLQHHGNQANVKLVSDLIETSNRSWKIDVVMTTFQPEIVRKILQIPLAELAYEDFQVWRGRCQGNFRNHQNIWEWLAWIFSQGTTEQIRLFCCGLWLVWFNRNRLIYDKVNVSGKGIAKQTYSYISELNGIKEKRLTVQSTGNAVQERRRSGVTIYFDAAFDQQTFRSASGLFVKDEKGRILVSKTIIYSEIANPFLAKAHAGLQAVKLGLFMGLNKLEIVGDSKTVIKKCQNTEIDKSNIGVIIRDIQHKKGRFQEIKFHFIPNIENLYAHTLAKEVLKRGVSHYLVGGLPDFVRQASEERRPREPD</sequence>
<dbReference type="Pfam" id="PF13456">
    <property type="entry name" value="RVT_3"/>
    <property type="match status" value="1"/>
</dbReference>
<organism evidence="2 3">
    <name type="scientific">Gossypium arboreum</name>
    <name type="common">Tree cotton</name>
    <name type="synonym">Gossypium nanking</name>
    <dbReference type="NCBI Taxonomy" id="29729"/>
    <lineage>
        <taxon>Eukaryota</taxon>
        <taxon>Viridiplantae</taxon>
        <taxon>Streptophyta</taxon>
        <taxon>Embryophyta</taxon>
        <taxon>Tracheophyta</taxon>
        <taxon>Spermatophyta</taxon>
        <taxon>Magnoliopsida</taxon>
        <taxon>eudicotyledons</taxon>
        <taxon>Gunneridae</taxon>
        <taxon>Pentapetalae</taxon>
        <taxon>rosids</taxon>
        <taxon>malvids</taxon>
        <taxon>Malvales</taxon>
        <taxon>Malvaceae</taxon>
        <taxon>Malvoideae</taxon>
        <taxon>Gossypium</taxon>
    </lineage>
</organism>